<dbReference type="AlphaFoldDB" id="A0A285NIJ0"/>
<protein>
    <submittedName>
        <fullName evidence="1">SnoaL-like polyketide cyclase</fullName>
    </submittedName>
</protein>
<dbReference type="PANTHER" id="PTHR38436">
    <property type="entry name" value="POLYKETIDE CYCLASE SNOAL-LIKE DOMAIN"/>
    <property type="match status" value="1"/>
</dbReference>
<dbReference type="InterPro" id="IPR032710">
    <property type="entry name" value="NTF2-like_dom_sf"/>
</dbReference>
<dbReference type="Proteomes" id="UP000219439">
    <property type="component" value="Unassembled WGS sequence"/>
</dbReference>
<sequence>MTDQRAFIRQGLMDLFSASDGQEKALINKYFSRSCVFDISAPVGQFTSHEEISEKFFQPLKNALSHVHRRDEIFIGGDNRRSNGGYWISCLTHYVGNFNRSLWGVKPSNHLVFLRSGEFYRVENGKIVEAKLIIDFLDLMRQAGRFPLPSKLGTEMLFPGPATHDGVLPMASELSESSLNVVEAMLGDLHVFNPDTFTSKGQTGDDGYWHDDMLWYGPGGIGSNFRWEGFHQDHRAPFLTAFPDRKGGDHYCRIGDGNYAAVSGWPSMTMTHKGDYLGIKATNKPLTLRVMDFYRCHTGKIAENWVCLDYVDLFSQMGVDLIKEAANL</sequence>
<dbReference type="PANTHER" id="PTHR38436:SF1">
    <property type="entry name" value="ESTER CYCLASE"/>
    <property type="match status" value="1"/>
</dbReference>
<dbReference type="EMBL" id="OBEL01000001">
    <property type="protein sequence ID" value="SNZ07676.1"/>
    <property type="molecule type" value="Genomic_DNA"/>
</dbReference>
<name>A0A285NIJ0_9HYPH</name>
<gene>
    <name evidence="1" type="ORF">SAMN06265368_1212</name>
</gene>
<organism evidence="1 2">
    <name type="scientific">Cohaesibacter gelatinilyticus</name>
    <dbReference type="NCBI Taxonomy" id="372072"/>
    <lineage>
        <taxon>Bacteria</taxon>
        <taxon>Pseudomonadati</taxon>
        <taxon>Pseudomonadota</taxon>
        <taxon>Alphaproteobacteria</taxon>
        <taxon>Hyphomicrobiales</taxon>
        <taxon>Cohaesibacteraceae</taxon>
    </lineage>
</organism>
<accession>A0A285NIJ0</accession>
<proteinExistence type="predicted"/>
<dbReference type="SUPFAM" id="SSF54427">
    <property type="entry name" value="NTF2-like"/>
    <property type="match status" value="2"/>
</dbReference>
<dbReference type="Pfam" id="PF07366">
    <property type="entry name" value="SnoaL"/>
    <property type="match status" value="2"/>
</dbReference>
<keyword evidence="2" id="KW-1185">Reference proteome</keyword>
<dbReference type="GO" id="GO:0030638">
    <property type="term" value="P:polyketide metabolic process"/>
    <property type="evidence" value="ECO:0007669"/>
    <property type="project" value="InterPro"/>
</dbReference>
<evidence type="ECO:0000313" key="1">
    <source>
        <dbReference type="EMBL" id="SNZ07676.1"/>
    </source>
</evidence>
<dbReference type="OrthoDB" id="8410224at2"/>
<dbReference type="Gene3D" id="3.10.450.50">
    <property type="match status" value="2"/>
</dbReference>
<dbReference type="RefSeq" id="WP_097153238.1">
    <property type="nucleotide sequence ID" value="NZ_OBEL01000001.1"/>
</dbReference>
<reference evidence="1 2" key="1">
    <citation type="submission" date="2017-09" db="EMBL/GenBank/DDBJ databases">
        <authorList>
            <person name="Ehlers B."/>
            <person name="Leendertz F.H."/>
        </authorList>
    </citation>
    <scope>NUCLEOTIDE SEQUENCE [LARGE SCALE GENOMIC DNA]</scope>
    <source>
        <strain evidence="1 2">DSM 18289</strain>
    </source>
</reference>
<evidence type="ECO:0000313" key="2">
    <source>
        <dbReference type="Proteomes" id="UP000219439"/>
    </source>
</evidence>
<dbReference type="InterPro" id="IPR009959">
    <property type="entry name" value="Cyclase_SnoaL-like"/>
</dbReference>